<dbReference type="SMART" id="SM00651">
    <property type="entry name" value="Sm"/>
    <property type="match status" value="1"/>
</dbReference>
<dbReference type="OrthoDB" id="429711at2759"/>
<protein>
    <submittedName>
        <fullName evidence="2">Small nuclear ribonucleoprotein (SnRNP) LSM3</fullName>
    </submittedName>
</protein>
<dbReference type="SUPFAM" id="SSF50182">
    <property type="entry name" value="Sm-like ribonucleoproteins"/>
    <property type="match status" value="1"/>
</dbReference>
<keyword evidence="2" id="KW-0687">Ribonucleoprotein</keyword>
<evidence type="ECO:0000313" key="3">
    <source>
        <dbReference type="Proteomes" id="UP000011185"/>
    </source>
</evidence>
<feature type="domain" description="Sm" evidence="1">
    <location>
        <begin position="7"/>
        <end position="65"/>
    </location>
</feature>
<dbReference type="Gene3D" id="2.30.30.100">
    <property type="match status" value="1"/>
</dbReference>
<dbReference type="VEuPathDB" id="MicrosporidiaDB:THOM_2200"/>
<dbReference type="GO" id="GO:1990904">
    <property type="term" value="C:ribonucleoprotein complex"/>
    <property type="evidence" value="ECO:0007669"/>
    <property type="project" value="UniProtKB-KW"/>
</dbReference>
<dbReference type="PROSITE" id="PS52002">
    <property type="entry name" value="SM"/>
    <property type="match status" value="1"/>
</dbReference>
<dbReference type="InterPro" id="IPR001163">
    <property type="entry name" value="Sm_dom_euk/arc"/>
</dbReference>
<dbReference type="Pfam" id="PF01423">
    <property type="entry name" value="LSM"/>
    <property type="match status" value="1"/>
</dbReference>
<keyword evidence="3" id="KW-1185">Reference proteome</keyword>
<dbReference type="InterPro" id="IPR047575">
    <property type="entry name" value="Sm"/>
</dbReference>
<gene>
    <name evidence="2" type="ORF">THOM_2200</name>
</gene>
<reference evidence="2 3" key="1">
    <citation type="journal article" date="2012" name="PLoS Pathog.">
        <title>The genome of the obligate intracellular parasite Trachipleistophora hominis: new insights into microsporidian genome dynamics and reductive evolution.</title>
        <authorList>
            <person name="Heinz E."/>
            <person name="Williams T.A."/>
            <person name="Nakjang S."/>
            <person name="Noel C.J."/>
            <person name="Swan D.C."/>
            <person name="Goldberg A.V."/>
            <person name="Harris S.R."/>
            <person name="Weinmaier T."/>
            <person name="Markert S."/>
            <person name="Becher D."/>
            <person name="Bernhardt J."/>
            <person name="Dagan T."/>
            <person name="Hacker C."/>
            <person name="Lucocq J.M."/>
            <person name="Schweder T."/>
            <person name="Rattei T."/>
            <person name="Hall N."/>
            <person name="Hirt R.P."/>
            <person name="Embley T.M."/>
        </authorList>
    </citation>
    <scope>NUCLEOTIDE SEQUENCE [LARGE SCALE GENOMIC DNA]</scope>
</reference>
<sequence length="65" mass="7398">MHPSMRDPLQLVKSYLEEKVCIYLRDRSKLEGVLCGFDEHMNVGLLVGDEFVTVRGDSIVMIGQE</sequence>
<dbReference type="AlphaFoldDB" id="L7JUZ2"/>
<organism evidence="2 3">
    <name type="scientific">Trachipleistophora hominis</name>
    <name type="common">Microsporidian parasite</name>
    <dbReference type="NCBI Taxonomy" id="72359"/>
    <lineage>
        <taxon>Eukaryota</taxon>
        <taxon>Fungi</taxon>
        <taxon>Fungi incertae sedis</taxon>
        <taxon>Microsporidia</taxon>
        <taxon>Pleistophoridae</taxon>
        <taxon>Trachipleistophora</taxon>
    </lineage>
</organism>
<accession>L7JUZ2</accession>
<evidence type="ECO:0000259" key="1">
    <source>
        <dbReference type="PROSITE" id="PS52002"/>
    </source>
</evidence>
<dbReference type="InterPro" id="IPR010920">
    <property type="entry name" value="LSM_dom_sf"/>
</dbReference>
<dbReference type="Proteomes" id="UP000011185">
    <property type="component" value="Unassembled WGS sequence"/>
</dbReference>
<name>L7JUZ2_TRAHO</name>
<dbReference type="EMBL" id="JH994014">
    <property type="protein sequence ID" value="ELQ74861.1"/>
    <property type="molecule type" value="Genomic_DNA"/>
</dbReference>
<dbReference type="OMA" id="CIYLRDR"/>
<proteinExistence type="predicted"/>
<dbReference type="InParanoid" id="L7JUZ2"/>
<dbReference type="GO" id="GO:0003723">
    <property type="term" value="F:RNA binding"/>
    <property type="evidence" value="ECO:0007669"/>
    <property type="project" value="InterPro"/>
</dbReference>
<evidence type="ECO:0000313" key="2">
    <source>
        <dbReference type="EMBL" id="ELQ74861.1"/>
    </source>
</evidence>
<dbReference type="HOGENOM" id="CLU_076902_11_2_1"/>